<dbReference type="RefSeq" id="WP_133853779.1">
    <property type="nucleotide sequence ID" value="NZ_SNXZ01000008.1"/>
</dbReference>
<gene>
    <name evidence="9" type="ORF">EV186_108160</name>
</gene>
<dbReference type="EMBL" id="SNXZ01000008">
    <property type="protein sequence ID" value="TDP91949.1"/>
    <property type="molecule type" value="Genomic_DNA"/>
</dbReference>
<evidence type="ECO:0000256" key="6">
    <source>
        <dbReference type="SAM" id="MobiDB-lite"/>
    </source>
</evidence>
<feature type="region of interest" description="Disordered" evidence="6">
    <location>
        <begin position="400"/>
        <end position="424"/>
    </location>
</feature>
<keyword evidence="2" id="KW-1003">Cell membrane</keyword>
<dbReference type="PROSITE" id="PS50850">
    <property type="entry name" value="MFS"/>
    <property type="match status" value="1"/>
</dbReference>
<keyword evidence="4 7" id="KW-1133">Transmembrane helix</keyword>
<dbReference type="Proteomes" id="UP000295444">
    <property type="component" value="Unassembled WGS sequence"/>
</dbReference>
<evidence type="ECO:0000256" key="1">
    <source>
        <dbReference type="ARBA" id="ARBA00004651"/>
    </source>
</evidence>
<dbReference type="OrthoDB" id="4528313at2"/>
<proteinExistence type="predicted"/>
<sequence>MLLEPLRHKAFRRLAGGRAAAYLGNGIAPPALAFAVLDLTGSVVDLGVVVGARSVATVILLLVGGVLADRLPRALLLRGATLAGAATQAAIAASVLLHFASIPLLMGLSLVNGAVTAVSMPAASAMTPQTVPAHLVRTANAVARIGTNTGVIVGSSLGGLLAALVGPGWAIGASAIAFLVAALCYAALHTSVPAPGEHHDDMLTQLRDGWREFVARPWVWVVVLQFMVVNAALVGGIQVLGPLVADESIGRTAWGLVLAAQTAGALVGGFVAARWRPRRALLVGVALTAVDALPLLLLAGVPNTLVLVCAMFVGGMAIEQFGVAWEVSLQENVPADRLARVYSYDALGSFVAIPIGQIGIGPLAGALGTDFALISTGVLVLAATVAAVASRSVRSLVATQPGEDDAQGPLAQVGVPAASADGDE</sequence>
<dbReference type="InterPro" id="IPR020846">
    <property type="entry name" value="MFS_dom"/>
</dbReference>
<comment type="caution">
    <text evidence="9">The sequence shown here is derived from an EMBL/GenBank/DDBJ whole genome shotgun (WGS) entry which is preliminary data.</text>
</comment>
<dbReference type="AlphaFoldDB" id="A0A4R6RXY3"/>
<feature type="transmembrane region" description="Helical" evidence="7">
    <location>
        <begin position="20"/>
        <end position="40"/>
    </location>
</feature>
<dbReference type="InterPro" id="IPR022324">
    <property type="entry name" value="Bacilysin_exporter_BacE_put"/>
</dbReference>
<dbReference type="InterPro" id="IPR036259">
    <property type="entry name" value="MFS_trans_sf"/>
</dbReference>
<feature type="transmembrane region" description="Helical" evidence="7">
    <location>
        <begin position="169"/>
        <end position="188"/>
    </location>
</feature>
<dbReference type="InterPro" id="IPR011701">
    <property type="entry name" value="MFS"/>
</dbReference>
<keyword evidence="5 7" id="KW-0472">Membrane</keyword>
<feature type="transmembrane region" description="Helical" evidence="7">
    <location>
        <begin position="305"/>
        <end position="325"/>
    </location>
</feature>
<evidence type="ECO:0000313" key="10">
    <source>
        <dbReference type="Proteomes" id="UP000295444"/>
    </source>
</evidence>
<feature type="transmembrane region" description="Helical" evidence="7">
    <location>
        <begin position="218"/>
        <end position="241"/>
    </location>
</feature>
<feature type="transmembrane region" description="Helical" evidence="7">
    <location>
        <begin position="46"/>
        <end position="68"/>
    </location>
</feature>
<evidence type="ECO:0000313" key="9">
    <source>
        <dbReference type="EMBL" id="TDP91949.1"/>
    </source>
</evidence>
<feature type="transmembrane region" description="Helical" evidence="7">
    <location>
        <begin position="280"/>
        <end position="299"/>
    </location>
</feature>
<accession>A0A4R6RXY3</accession>
<comment type="subcellular location">
    <subcellularLocation>
        <location evidence="1">Cell membrane</location>
        <topology evidence="1">Multi-pass membrane protein</topology>
    </subcellularLocation>
</comment>
<dbReference type="GO" id="GO:0005886">
    <property type="term" value="C:plasma membrane"/>
    <property type="evidence" value="ECO:0007669"/>
    <property type="project" value="UniProtKB-SubCell"/>
</dbReference>
<dbReference type="PANTHER" id="PTHR23513:SF11">
    <property type="entry name" value="STAPHYLOFERRIN A TRANSPORTER"/>
    <property type="match status" value="1"/>
</dbReference>
<feature type="transmembrane region" description="Helical" evidence="7">
    <location>
        <begin position="371"/>
        <end position="389"/>
    </location>
</feature>
<feature type="transmembrane region" description="Helical" evidence="7">
    <location>
        <begin position="253"/>
        <end position="273"/>
    </location>
</feature>
<feature type="transmembrane region" description="Helical" evidence="7">
    <location>
        <begin position="141"/>
        <end position="163"/>
    </location>
</feature>
<dbReference type="GO" id="GO:0022857">
    <property type="term" value="F:transmembrane transporter activity"/>
    <property type="evidence" value="ECO:0007669"/>
    <property type="project" value="InterPro"/>
</dbReference>
<keyword evidence="3 7" id="KW-0812">Transmembrane</keyword>
<evidence type="ECO:0000256" key="3">
    <source>
        <dbReference type="ARBA" id="ARBA00022692"/>
    </source>
</evidence>
<feature type="domain" description="Major facilitator superfamily (MFS) profile" evidence="8">
    <location>
        <begin position="1"/>
        <end position="394"/>
    </location>
</feature>
<feature type="transmembrane region" description="Helical" evidence="7">
    <location>
        <begin position="75"/>
        <end position="96"/>
    </location>
</feature>
<feature type="transmembrane region" description="Helical" evidence="7">
    <location>
        <begin position="346"/>
        <end position="365"/>
    </location>
</feature>
<evidence type="ECO:0000259" key="8">
    <source>
        <dbReference type="PROSITE" id="PS50850"/>
    </source>
</evidence>
<dbReference type="PANTHER" id="PTHR23513">
    <property type="entry name" value="INTEGRAL MEMBRANE EFFLUX PROTEIN-RELATED"/>
    <property type="match status" value="1"/>
</dbReference>
<evidence type="ECO:0000256" key="4">
    <source>
        <dbReference type="ARBA" id="ARBA00022989"/>
    </source>
</evidence>
<reference evidence="9 10" key="1">
    <citation type="submission" date="2019-03" db="EMBL/GenBank/DDBJ databases">
        <title>Genomic Encyclopedia of Type Strains, Phase IV (KMG-IV): sequencing the most valuable type-strain genomes for metagenomic binning, comparative biology and taxonomic classification.</title>
        <authorList>
            <person name="Goeker M."/>
        </authorList>
    </citation>
    <scope>NUCLEOTIDE SEQUENCE [LARGE SCALE GENOMIC DNA]</scope>
    <source>
        <strain evidence="9 10">DSM 45361</strain>
    </source>
</reference>
<dbReference type="PRINTS" id="PR01988">
    <property type="entry name" value="EXPORTERBACE"/>
</dbReference>
<dbReference type="Pfam" id="PF07690">
    <property type="entry name" value="MFS_1"/>
    <property type="match status" value="1"/>
</dbReference>
<dbReference type="CDD" id="cd06173">
    <property type="entry name" value="MFS_MefA_like"/>
    <property type="match status" value="1"/>
</dbReference>
<organism evidence="9 10">
    <name type="scientific">Labedaea rhizosphaerae</name>
    <dbReference type="NCBI Taxonomy" id="598644"/>
    <lineage>
        <taxon>Bacteria</taxon>
        <taxon>Bacillati</taxon>
        <taxon>Actinomycetota</taxon>
        <taxon>Actinomycetes</taxon>
        <taxon>Pseudonocardiales</taxon>
        <taxon>Pseudonocardiaceae</taxon>
        <taxon>Labedaea</taxon>
    </lineage>
</organism>
<dbReference type="SUPFAM" id="SSF103473">
    <property type="entry name" value="MFS general substrate transporter"/>
    <property type="match status" value="1"/>
</dbReference>
<evidence type="ECO:0000256" key="5">
    <source>
        <dbReference type="ARBA" id="ARBA00023136"/>
    </source>
</evidence>
<name>A0A4R6RXY3_LABRH</name>
<dbReference type="Gene3D" id="1.20.1250.20">
    <property type="entry name" value="MFS general substrate transporter like domains"/>
    <property type="match status" value="1"/>
</dbReference>
<feature type="transmembrane region" description="Helical" evidence="7">
    <location>
        <begin position="102"/>
        <end position="120"/>
    </location>
</feature>
<evidence type="ECO:0000256" key="7">
    <source>
        <dbReference type="SAM" id="Phobius"/>
    </source>
</evidence>
<protein>
    <submittedName>
        <fullName evidence="9">Putative MFS family arabinose efflux permease</fullName>
    </submittedName>
</protein>
<keyword evidence="10" id="KW-1185">Reference proteome</keyword>
<evidence type="ECO:0000256" key="2">
    <source>
        <dbReference type="ARBA" id="ARBA00022475"/>
    </source>
</evidence>